<dbReference type="PROSITE" id="PS50931">
    <property type="entry name" value="HTH_LYSR"/>
    <property type="match status" value="1"/>
</dbReference>
<dbReference type="InterPro" id="IPR036390">
    <property type="entry name" value="WH_DNA-bd_sf"/>
</dbReference>
<dbReference type="PANTHER" id="PTHR30419:SF8">
    <property type="entry name" value="NITROGEN ASSIMILATION TRANSCRIPTIONAL ACTIVATOR-RELATED"/>
    <property type="match status" value="1"/>
</dbReference>
<dbReference type="Pfam" id="PF03466">
    <property type="entry name" value="LysR_substrate"/>
    <property type="match status" value="1"/>
</dbReference>
<sequence length="288" mass="31623">MDINFRQLRAFVLAAETRSFTRTAEQLHLSQPSLSYVIRKLEDAVGVSLLTRNTRSVELTEAGAQFLPQARHLLRGLEDALREADTQRNLSRGRVRIAALPSAAAAFIPLKIAGFSQQYPGIQIDLRDGRAGEIRGWIMSGEVDVGLSSFPDDMAGLSFTPLFDDGLVLVRPHPESCASAHLNDQPYIALGTDTSIRPLADAALERLGYCRPPCWEVSYMSTAASLVRAGLGFTLLPASCAETFNVNDGLVIEPLSVQAPRPIGLLRRKPERSSPAIERFLEWLRDPT</sequence>
<evidence type="ECO:0000259" key="5">
    <source>
        <dbReference type="PROSITE" id="PS50931"/>
    </source>
</evidence>
<reference evidence="6" key="2">
    <citation type="submission" date="2020-09" db="EMBL/GenBank/DDBJ databases">
        <authorList>
            <person name="Sun Q."/>
            <person name="Ohkuma M."/>
        </authorList>
    </citation>
    <scope>NUCLEOTIDE SEQUENCE</scope>
    <source>
        <strain evidence="6">JCM 30078</strain>
    </source>
</reference>
<reference evidence="6" key="1">
    <citation type="journal article" date="2014" name="Int. J. Syst. Evol. Microbiol.">
        <title>Complete genome sequence of Corynebacterium casei LMG S-19264T (=DSM 44701T), isolated from a smear-ripened cheese.</title>
        <authorList>
            <consortium name="US DOE Joint Genome Institute (JGI-PGF)"/>
            <person name="Walter F."/>
            <person name="Albersmeier A."/>
            <person name="Kalinowski J."/>
            <person name="Ruckert C."/>
        </authorList>
    </citation>
    <scope>NUCLEOTIDE SEQUENCE</scope>
    <source>
        <strain evidence="6">JCM 30078</strain>
    </source>
</reference>
<dbReference type="GO" id="GO:0003677">
    <property type="term" value="F:DNA binding"/>
    <property type="evidence" value="ECO:0007669"/>
    <property type="project" value="UniProtKB-KW"/>
</dbReference>
<gene>
    <name evidence="6" type="ORF">GCM10009304_27820</name>
</gene>
<keyword evidence="3" id="KW-0238">DNA-binding</keyword>
<dbReference type="RefSeq" id="WP_188983850.1">
    <property type="nucleotide sequence ID" value="NZ_BMPO01000006.1"/>
</dbReference>
<dbReference type="SUPFAM" id="SSF53850">
    <property type="entry name" value="Periplasmic binding protein-like II"/>
    <property type="match status" value="1"/>
</dbReference>
<dbReference type="GO" id="GO:0005829">
    <property type="term" value="C:cytosol"/>
    <property type="evidence" value="ECO:0007669"/>
    <property type="project" value="TreeGrafter"/>
</dbReference>
<dbReference type="SUPFAM" id="SSF46785">
    <property type="entry name" value="Winged helix' DNA-binding domain"/>
    <property type="match status" value="1"/>
</dbReference>
<keyword evidence="7" id="KW-1185">Reference proteome</keyword>
<accession>A0A917PYY7</accession>
<dbReference type="Gene3D" id="3.40.190.290">
    <property type="match status" value="1"/>
</dbReference>
<dbReference type="InterPro" id="IPR000847">
    <property type="entry name" value="LysR_HTH_N"/>
</dbReference>
<dbReference type="Proteomes" id="UP000635983">
    <property type="component" value="Unassembled WGS sequence"/>
</dbReference>
<evidence type="ECO:0000256" key="3">
    <source>
        <dbReference type="ARBA" id="ARBA00023125"/>
    </source>
</evidence>
<evidence type="ECO:0000256" key="1">
    <source>
        <dbReference type="ARBA" id="ARBA00009437"/>
    </source>
</evidence>
<dbReference type="Gene3D" id="1.10.10.10">
    <property type="entry name" value="Winged helix-like DNA-binding domain superfamily/Winged helix DNA-binding domain"/>
    <property type="match status" value="1"/>
</dbReference>
<feature type="domain" description="HTH lysR-type" evidence="5">
    <location>
        <begin position="3"/>
        <end position="60"/>
    </location>
</feature>
<dbReference type="GO" id="GO:0003700">
    <property type="term" value="F:DNA-binding transcription factor activity"/>
    <property type="evidence" value="ECO:0007669"/>
    <property type="project" value="InterPro"/>
</dbReference>
<proteinExistence type="inferred from homology"/>
<dbReference type="InterPro" id="IPR050950">
    <property type="entry name" value="HTH-type_LysR_regulators"/>
</dbReference>
<dbReference type="AlphaFoldDB" id="A0A917PYY7"/>
<name>A0A917PYY7_9PSED</name>
<protein>
    <submittedName>
        <fullName evidence="6">LysR family transcriptional regulator</fullName>
    </submittedName>
</protein>
<comment type="similarity">
    <text evidence="1">Belongs to the LysR transcriptional regulatory family.</text>
</comment>
<keyword evidence="2" id="KW-0805">Transcription regulation</keyword>
<dbReference type="PANTHER" id="PTHR30419">
    <property type="entry name" value="HTH-TYPE TRANSCRIPTIONAL REGULATOR YBHD"/>
    <property type="match status" value="1"/>
</dbReference>
<dbReference type="FunFam" id="1.10.10.10:FF:000001">
    <property type="entry name" value="LysR family transcriptional regulator"/>
    <property type="match status" value="1"/>
</dbReference>
<dbReference type="Pfam" id="PF00126">
    <property type="entry name" value="HTH_1"/>
    <property type="match status" value="1"/>
</dbReference>
<organism evidence="6 7">
    <name type="scientific">Pseudomonas matsuisoli</name>
    <dbReference type="NCBI Taxonomy" id="1515666"/>
    <lineage>
        <taxon>Bacteria</taxon>
        <taxon>Pseudomonadati</taxon>
        <taxon>Pseudomonadota</taxon>
        <taxon>Gammaproteobacteria</taxon>
        <taxon>Pseudomonadales</taxon>
        <taxon>Pseudomonadaceae</taxon>
        <taxon>Pseudomonas</taxon>
    </lineage>
</organism>
<evidence type="ECO:0000313" key="6">
    <source>
        <dbReference type="EMBL" id="GGK00487.1"/>
    </source>
</evidence>
<comment type="caution">
    <text evidence="6">The sequence shown here is derived from an EMBL/GenBank/DDBJ whole genome shotgun (WGS) entry which is preliminary data.</text>
</comment>
<dbReference type="InterPro" id="IPR036388">
    <property type="entry name" value="WH-like_DNA-bd_sf"/>
</dbReference>
<dbReference type="InterPro" id="IPR005119">
    <property type="entry name" value="LysR_subst-bd"/>
</dbReference>
<dbReference type="EMBL" id="BMPO01000006">
    <property type="protein sequence ID" value="GGK00487.1"/>
    <property type="molecule type" value="Genomic_DNA"/>
</dbReference>
<evidence type="ECO:0000256" key="2">
    <source>
        <dbReference type="ARBA" id="ARBA00023015"/>
    </source>
</evidence>
<dbReference type="PRINTS" id="PR00039">
    <property type="entry name" value="HTHLYSR"/>
</dbReference>
<keyword evidence="4" id="KW-0804">Transcription</keyword>
<evidence type="ECO:0000313" key="7">
    <source>
        <dbReference type="Proteomes" id="UP000635983"/>
    </source>
</evidence>
<evidence type="ECO:0000256" key="4">
    <source>
        <dbReference type="ARBA" id="ARBA00023163"/>
    </source>
</evidence>